<dbReference type="Proteomes" id="UP000523821">
    <property type="component" value="Unassembled WGS sequence"/>
</dbReference>
<name>A0A7W9CT59_9HYPH</name>
<keyword evidence="3" id="KW-1185">Reference proteome</keyword>
<comment type="caution">
    <text evidence="2">The sequence shown here is derived from an EMBL/GenBank/DDBJ whole genome shotgun (WGS) entry which is preliminary data.</text>
</comment>
<evidence type="ECO:0000313" key="2">
    <source>
        <dbReference type="EMBL" id="MBB5751186.1"/>
    </source>
</evidence>
<proteinExistence type="predicted"/>
<dbReference type="RefSeq" id="WP_281380082.1">
    <property type="nucleotide sequence ID" value="NZ_JACHOO010000001.1"/>
</dbReference>
<dbReference type="EMBL" id="JACHOO010000001">
    <property type="protein sequence ID" value="MBB5751186.1"/>
    <property type="molecule type" value="Genomic_DNA"/>
</dbReference>
<reference evidence="2 3" key="1">
    <citation type="submission" date="2020-08" db="EMBL/GenBank/DDBJ databases">
        <title>Genomic Encyclopedia of Type Strains, Phase IV (KMG-IV): sequencing the most valuable type-strain genomes for metagenomic binning, comparative biology and taxonomic classification.</title>
        <authorList>
            <person name="Goeker M."/>
        </authorList>
    </citation>
    <scope>NUCLEOTIDE SEQUENCE [LARGE SCALE GENOMIC DNA]</scope>
    <source>
        <strain evidence="2 3">DSM 16268</strain>
    </source>
</reference>
<evidence type="ECO:0000313" key="3">
    <source>
        <dbReference type="Proteomes" id="UP000523821"/>
    </source>
</evidence>
<feature type="transmembrane region" description="Helical" evidence="1">
    <location>
        <begin position="6"/>
        <end position="25"/>
    </location>
</feature>
<accession>A0A7W9CT59</accession>
<keyword evidence="1" id="KW-0472">Membrane</keyword>
<keyword evidence="1" id="KW-0812">Transmembrane</keyword>
<evidence type="ECO:0000256" key="1">
    <source>
        <dbReference type="SAM" id="Phobius"/>
    </source>
</evidence>
<sequence length="43" mass="4732">MTYVLAFYWPYMAVALGLGVVIGWWTEGRREIGEPPKSGEGGS</sequence>
<dbReference type="AlphaFoldDB" id="A0A7W9CT59"/>
<keyword evidence="1" id="KW-1133">Transmembrane helix</keyword>
<organism evidence="2 3">
    <name type="scientific">Prosthecomicrobium pneumaticum</name>
    <dbReference type="NCBI Taxonomy" id="81895"/>
    <lineage>
        <taxon>Bacteria</taxon>
        <taxon>Pseudomonadati</taxon>
        <taxon>Pseudomonadota</taxon>
        <taxon>Alphaproteobacteria</taxon>
        <taxon>Hyphomicrobiales</taxon>
        <taxon>Kaistiaceae</taxon>
        <taxon>Prosthecomicrobium</taxon>
    </lineage>
</organism>
<gene>
    <name evidence="2" type="ORF">GGQ63_000229</name>
</gene>
<protein>
    <submittedName>
        <fullName evidence="2">Uncharacterized protein</fullName>
    </submittedName>
</protein>